<dbReference type="CDD" id="cd14445">
    <property type="entry name" value="RILP-like"/>
    <property type="match status" value="1"/>
</dbReference>
<evidence type="ECO:0000313" key="3">
    <source>
        <dbReference type="EMBL" id="KAF0030486.1"/>
    </source>
</evidence>
<dbReference type="PANTHER" id="PTHR21502:SF4">
    <property type="entry name" value="RILP-LIKE PROTEIN HOMOLOG"/>
    <property type="match status" value="1"/>
</dbReference>
<dbReference type="Pfam" id="PF09744">
    <property type="entry name" value="RH1"/>
    <property type="match status" value="1"/>
</dbReference>
<evidence type="ECO:0000259" key="2">
    <source>
        <dbReference type="PROSITE" id="PS51776"/>
    </source>
</evidence>
<dbReference type="AlphaFoldDB" id="A0A6A4S5J8"/>
<accession>A0A6A4S5J8</accession>
<organism evidence="3 4">
    <name type="scientific">Scophthalmus maximus</name>
    <name type="common">Turbot</name>
    <name type="synonym">Psetta maxima</name>
    <dbReference type="NCBI Taxonomy" id="52904"/>
    <lineage>
        <taxon>Eukaryota</taxon>
        <taxon>Metazoa</taxon>
        <taxon>Chordata</taxon>
        <taxon>Craniata</taxon>
        <taxon>Vertebrata</taxon>
        <taxon>Euteleostomi</taxon>
        <taxon>Actinopterygii</taxon>
        <taxon>Neopterygii</taxon>
        <taxon>Teleostei</taxon>
        <taxon>Neoteleostei</taxon>
        <taxon>Acanthomorphata</taxon>
        <taxon>Carangaria</taxon>
        <taxon>Pleuronectiformes</taxon>
        <taxon>Pleuronectoidei</taxon>
        <taxon>Scophthalmidae</taxon>
        <taxon>Scophthalmus</taxon>
    </lineage>
</organism>
<dbReference type="InterPro" id="IPR051241">
    <property type="entry name" value="DZIP_RILPL"/>
</dbReference>
<name>A0A6A4S5J8_SCOMX</name>
<dbReference type="GO" id="GO:0051959">
    <property type="term" value="F:dynein light intermediate chain binding"/>
    <property type="evidence" value="ECO:0007669"/>
    <property type="project" value="TreeGrafter"/>
</dbReference>
<dbReference type="PANTHER" id="PTHR21502">
    <property type="entry name" value="ZINC FINGER PROTEIN DZIP1"/>
    <property type="match status" value="1"/>
</dbReference>
<dbReference type="Proteomes" id="UP000438429">
    <property type="component" value="Unassembled WGS sequence"/>
</dbReference>
<dbReference type="Gene3D" id="1.20.58.1770">
    <property type="match status" value="1"/>
</dbReference>
<reference evidence="3 4" key="1">
    <citation type="submission" date="2019-06" db="EMBL/GenBank/DDBJ databases">
        <title>Draft genomes of female and male turbot (Scophthalmus maximus).</title>
        <authorList>
            <person name="Xu H."/>
            <person name="Xu X.-W."/>
            <person name="Shao C."/>
            <person name="Chen S."/>
        </authorList>
    </citation>
    <scope>NUCLEOTIDE SEQUENCE [LARGE SCALE GENOMIC DNA]</scope>
    <source>
        <strain evidence="3">Ysfricsl-2016a</strain>
        <tissue evidence="3">Blood</tissue>
    </source>
</reference>
<protein>
    <recommendedName>
        <fullName evidence="2">RH1 domain-containing protein</fullName>
    </recommendedName>
</protein>
<dbReference type="PROSITE" id="PS51776">
    <property type="entry name" value="RH1"/>
    <property type="match status" value="1"/>
</dbReference>
<dbReference type="EMBL" id="VEVO01000015">
    <property type="protein sequence ID" value="KAF0030486.1"/>
    <property type="molecule type" value="Genomic_DNA"/>
</dbReference>
<feature type="domain" description="RH1" evidence="2">
    <location>
        <begin position="11"/>
        <end position="99"/>
    </location>
</feature>
<evidence type="ECO:0000313" key="4">
    <source>
        <dbReference type="Proteomes" id="UP000438429"/>
    </source>
</evidence>
<keyword evidence="1" id="KW-0175">Coiled coil</keyword>
<evidence type="ECO:0000256" key="1">
    <source>
        <dbReference type="ARBA" id="ARBA00023054"/>
    </source>
</evidence>
<dbReference type="GO" id="GO:0031267">
    <property type="term" value="F:small GTPase binding"/>
    <property type="evidence" value="ECO:0007669"/>
    <property type="project" value="TreeGrafter"/>
</dbReference>
<dbReference type="GO" id="GO:0005737">
    <property type="term" value="C:cytoplasm"/>
    <property type="evidence" value="ECO:0007669"/>
    <property type="project" value="TreeGrafter"/>
</dbReference>
<dbReference type="GO" id="GO:0060271">
    <property type="term" value="P:cilium assembly"/>
    <property type="evidence" value="ECO:0007669"/>
    <property type="project" value="TreeGrafter"/>
</dbReference>
<sequence>MQEPRAAPRAARSAERCFDSATLTLDDVYDLAELIGAEVEKLIDGYGKESVLGLVPRLVTALELLESFASRRRDHTLKEAELLETFEAIRLQQQRKRAAAAAREGEEAGDGREVRVSELLQLCDPPGVGALRRPSAVPRRCAAATRGALARGALARVVSLLGRDRSSLLQLRAAADVGTSTLDTKKASVSRQMSSSCVTVV</sequence>
<comment type="caution">
    <text evidence="3">The sequence shown here is derived from an EMBL/GenBank/DDBJ whole genome shotgun (WGS) entry which is preliminary data.</text>
</comment>
<proteinExistence type="predicted"/>
<dbReference type="InterPro" id="IPR034743">
    <property type="entry name" value="RH1"/>
</dbReference>
<dbReference type="GO" id="GO:0036064">
    <property type="term" value="C:ciliary basal body"/>
    <property type="evidence" value="ECO:0007669"/>
    <property type="project" value="TreeGrafter"/>
</dbReference>
<gene>
    <name evidence="3" type="ORF">F2P81_017217</name>
</gene>